<dbReference type="RefSeq" id="WP_194811227.1">
    <property type="nucleotide sequence ID" value="NZ_CP063056.1"/>
</dbReference>
<dbReference type="EMBL" id="CP063056">
    <property type="protein sequence ID" value="QPB41629.1"/>
    <property type="molecule type" value="Genomic_DNA"/>
</dbReference>
<dbReference type="InterPro" id="IPR015797">
    <property type="entry name" value="NUDIX_hydrolase-like_dom_sf"/>
</dbReference>
<feature type="domain" description="Nudix hydrolase" evidence="4">
    <location>
        <begin position="47"/>
        <end position="177"/>
    </location>
</feature>
<dbReference type="PROSITE" id="PS00893">
    <property type="entry name" value="NUDIX_BOX"/>
    <property type="match status" value="1"/>
</dbReference>
<gene>
    <name evidence="5" type="primary">nudE</name>
    <name evidence="5" type="ORF">IHV77_06675</name>
</gene>
<dbReference type="GO" id="GO:0016787">
    <property type="term" value="F:hydrolase activity"/>
    <property type="evidence" value="ECO:0007669"/>
    <property type="project" value="UniProtKB-KW"/>
</dbReference>
<evidence type="ECO:0000256" key="1">
    <source>
        <dbReference type="ARBA" id="ARBA00001946"/>
    </source>
</evidence>
<comment type="similarity">
    <text evidence="3">Belongs to the Nudix hydrolase family.</text>
</comment>
<dbReference type="InterPro" id="IPR020476">
    <property type="entry name" value="Nudix_hydrolase"/>
</dbReference>
<evidence type="ECO:0000256" key="2">
    <source>
        <dbReference type="ARBA" id="ARBA00022801"/>
    </source>
</evidence>
<organism evidence="5 6">
    <name type="scientific">Rodentibacter haemolyticus</name>
    <dbReference type="NCBI Taxonomy" id="2778911"/>
    <lineage>
        <taxon>Bacteria</taxon>
        <taxon>Pseudomonadati</taxon>
        <taxon>Pseudomonadota</taxon>
        <taxon>Gammaproteobacteria</taxon>
        <taxon>Pasteurellales</taxon>
        <taxon>Pasteurellaceae</taxon>
        <taxon>Rodentibacter</taxon>
    </lineage>
</organism>
<keyword evidence="6" id="KW-1185">Reference proteome</keyword>
<dbReference type="InterPro" id="IPR000086">
    <property type="entry name" value="NUDIX_hydrolase_dom"/>
</dbReference>
<reference evidence="5 6" key="1">
    <citation type="submission" date="2020-10" db="EMBL/GenBank/DDBJ databases">
        <title>Genome Sequencing of Rodentibacter spp. strain DSM111151.</title>
        <authorList>
            <person name="Benga L."/>
            <person name="Lautwein T."/>
        </authorList>
    </citation>
    <scope>NUCLEOTIDE SEQUENCE [LARGE SCALE GENOMIC DNA]</scope>
    <source>
        <strain evidence="5 6">DSM 111151</strain>
    </source>
</reference>
<protein>
    <submittedName>
        <fullName evidence="5">ADP compounds hydrolase NudE</fullName>
    </submittedName>
</protein>
<dbReference type="PROSITE" id="PS51462">
    <property type="entry name" value="NUDIX"/>
    <property type="match status" value="1"/>
</dbReference>
<dbReference type="InterPro" id="IPR020084">
    <property type="entry name" value="NUDIX_hydrolase_CS"/>
</dbReference>
<dbReference type="CDD" id="cd24156">
    <property type="entry name" value="NUDIX_ADPRase_NudE"/>
    <property type="match status" value="1"/>
</dbReference>
<comment type="cofactor">
    <cofactor evidence="1">
        <name>Mg(2+)</name>
        <dbReference type="ChEBI" id="CHEBI:18420"/>
    </cofactor>
</comment>
<name>A0ABX6UVA9_9PAST</name>
<sequence length="189" mass="21640">MSSNVQKALPRILSQHTVAKSRLFEIQSVELTFSNGEQRIYERFKPSIRQGVIMIPIDGEDLLMVREYAVGTERYELGFPKGGIDEGETPEEAANRELKEEIGLGSKKIHFLRTVITNPSYMRSIMHIVIAEDFYPCKLEGDEPEPLEIVRFPLTRLDELLADPHFNEARNLTALYALRDYLNNRVSVS</sequence>
<accession>A0ABX6UVA9</accession>
<dbReference type="Gene3D" id="3.90.79.10">
    <property type="entry name" value="Nucleoside Triphosphate Pyrophosphohydrolase"/>
    <property type="match status" value="1"/>
</dbReference>
<evidence type="ECO:0000313" key="5">
    <source>
        <dbReference type="EMBL" id="QPB41629.1"/>
    </source>
</evidence>
<dbReference type="PANTHER" id="PTHR11839:SF12">
    <property type="entry name" value="ADP COMPOUNDS HYDROLASE NUDE"/>
    <property type="match status" value="1"/>
</dbReference>
<dbReference type="PRINTS" id="PR00502">
    <property type="entry name" value="NUDIXFAMILY"/>
</dbReference>
<dbReference type="Proteomes" id="UP000663069">
    <property type="component" value="Chromosome"/>
</dbReference>
<proteinExistence type="inferred from homology"/>
<dbReference type="PANTHER" id="PTHR11839">
    <property type="entry name" value="UDP/ADP-SUGAR PYROPHOSPHATASE"/>
    <property type="match status" value="1"/>
</dbReference>
<keyword evidence="2 3" id="KW-0378">Hydrolase</keyword>
<dbReference type="SUPFAM" id="SSF55811">
    <property type="entry name" value="Nudix"/>
    <property type="match status" value="1"/>
</dbReference>
<evidence type="ECO:0000259" key="4">
    <source>
        <dbReference type="PROSITE" id="PS51462"/>
    </source>
</evidence>
<evidence type="ECO:0000256" key="3">
    <source>
        <dbReference type="RuleBase" id="RU003476"/>
    </source>
</evidence>
<dbReference type="NCBIfam" id="NF008736">
    <property type="entry name" value="PRK11762.1"/>
    <property type="match status" value="1"/>
</dbReference>
<dbReference type="Pfam" id="PF00293">
    <property type="entry name" value="NUDIX"/>
    <property type="match status" value="1"/>
</dbReference>
<evidence type="ECO:0000313" key="6">
    <source>
        <dbReference type="Proteomes" id="UP000663069"/>
    </source>
</evidence>